<dbReference type="NCBIfam" id="TIGR01558">
    <property type="entry name" value="sm_term_P27"/>
    <property type="match status" value="1"/>
</dbReference>
<accession>A0A377JK31</accession>
<evidence type="ECO:0000313" key="2">
    <source>
        <dbReference type="Proteomes" id="UP000254186"/>
    </source>
</evidence>
<evidence type="ECO:0000313" key="1">
    <source>
        <dbReference type="EMBL" id="STP06132.1"/>
    </source>
</evidence>
<name>A0A377JK31_HAEPA</name>
<protein>
    <submittedName>
        <fullName evidence="1">Bacteriophage protein</fullName>
    </submittedName>
</protein>
<dbReference type="AlphaFoldDB" id="A0A377JK31"/>
<gene>
    <name evidence="1" type="ORF">NCTC10672_02150</name>
</gene>
<dbReference type="EMBL" id="UGHY01000002">
    <property type="protein sequence ID" value="STP06132.1"/>
    <property type="molecule type" value="Genomic_DNA"/>
</dbReference>
<dbReference type="Pfam" id="PF05119">
    <property type="entry name" value="Terminase_4"/>
    <property type="match status" value="1"/>
</dbReference>
<dbReference type="Proteomes" id="UP000254186">
    <property type="component" value="Unassembled WGS sequence"/>
</dbReference>
<dbReference type="InterPro" id="IPR006448">
    <property type="entry name" value="Phage_term_ssu_P27"/>
</dbReference>
<reference evidence="1 2" key="1">
    <citation type="submission" date="2018-06" db="EMBL/GenBank/DDBJ databases">
        <authorList>
            <consortium name="Pathogen Informatics"/>
            <person name="Doyle S."/>
        </authorList>
    </citation>
    <scope>NUCLEOTIDE SEQUENCE [LARGE SCALE GENOMIC DNA]</scope>
    <source>
        <strain evidence="1 2">NCTC10672</strain>
    </source>
</reference>
<sequence>MTTKNKKKTHNPPSFLDPIAKTVWKERIPQLLERGDIQDADLIHLELYCVNYSLFRAAVEDIHKNGFSIVNSQGTQSRKPALSAKADAEKVMVKMSSLLGFDPVSRRKNPVEVDSTDMIDEILTM</sequence>
<proteinExistence type="predicted"/>
<dbReference type="RefSeq" id="WP_115180728.1">
    <property type="nucleotide sequence ID" value="NZ_UGHY01000002.1"/>
</dbReference>
<organism evidence="1 2">
    <name type="scientific">Haemophilus parainfluenzae</name>
    <dbReference type="NCBI Taxonomy" id="729"/>
    <lineage>
        <taxon>Bacteria</taxon>
        <taxon>Pseudomonadati</taxon>
        <taxon>Pseudomonadota</taxon>
        <taxon>Gammaproteobacteria</taxon>
        <taxon>Pasteurellales</taxon>
        <taxon>Pasteurellaceae</taxon>
        <taxon>Haemophilus</taxon>
    </lineage>
</organism>